<name>A0A838A9B5_9PSEU</name>
<dbReference type="EMBL" id="JACCKD010000002">
    <property type="protein sequence ID" value="MBA0125231.1"/>
    <property type="molecule type" value="Genomic_DNA"/>
</dbReference>
<dbReference type="Pfam" id="PF05050">
    <property type="entry name" value="Methyltransf_21"/>
    <property type="match status" value="1"/>
</dbReference>
<dbReference type="PANTHER" id="PTHR36973">
    <property type="entry name" value="SLL1456 PROTEIN-RELATED"/>
    <property type="match status" value="1"/>
</dbReference>
<dbReference type="InterPro" id="IPR029063">
    <property type="entry name" value="SAM-dependent_MTases_sf"/>
</dbReference>
<evidence type="ECO:0000259" key="1">
    <source>
        <dbReference type="Pfam" id="PF05050"/>
    </source>
</evidence>
<sequence>MVERPRSARRHVFDIHKTLFQRMTTAHVADQLQAYGVNCVIDVGAHKGQYARQLRQAGYDGHIVSFEPVPEIYAHLEGKAANDPKWTVYGCALGSAEDTLEMNVVSGTMSSILPPSEYGTGRYKRFRDITPVEVPVRRLDRMLDEIIPADLAEPRLYLKMDTQGYDLEVFAGMGERMHEVVGMQSEVAVLQIYEGMPRLTEAIDTFEKAGFEITGMFPVTRETGTGRVLEFDCVLARTAALT</sequence>
<gene>
    <name evidence="2" type="ORF">H0B56_06725</name>
</gene>
<dbReference type="Proteomes" id="UP000582974">
    <property type="component" value="Unassembled WGS sequence"/>
</dbReference>
<dbReference type="InterPro" id="IPR006342">
    <property type="entry name" value="FkbM_mtfrase"/>
</dbReference>
<proteinExistence type="predicted"/>
<dbReference type="NCBIfam" id="TIGR01444">
    <property type="entry name" value="fkbM_fam"/>
    <property type="match status" value="1"/>
</dbReference>
<dbReference type="Gene3D" id="3.40.50.150">
    <property type="entry name" value="Vaccinia Virus protein VP39"/>
    <property type="match status" value="1"/>
</dbReference>
<dbReference type="InterPro" id="IPR053188">
    <property type="entry name" value="FkbM_Methyltransferase"/>
</dbReference>
<evidence type="ECO:0000313" key="3">
    <source>
        <dbReference type="Proteomes" id="UP000582974"/>
    </source>
</evidence>
<evidence type="ECO:0000313" key="2">
    <source>
        <dbReference type="EMBL" id="MBA0125231.1"/>
    </source>
</evidence>
<dbReference type="GO" id="GO:0032259">
    <property type="term" value="P:methylation"/>
    <property type="evidence" value="ECO:0007669"/>
    <property type="project" value="UniProtKB-KW"/>
</dbReference>
<comment type="caution">
    <text evidence="2">The sequence shown here is derived from an EMBL/GenBank/DDBJ whole genome shotgun (WGS) entry which is preliminary data.</text>
</comment>
<keyword evidence="2" id="KW-0808">Transferase</keyword>
<organism evidence="2 3">
    <name type="scientific">Haloechinothrix aidingensis</name>
    <dbReference type="NCBI Taxonomy" id="2752311"/>
    <lineage>
        <taxon>Bacteria</taxon>
        <taxon>Bacillati</taxon>
        <taxon>Actinomycetota</taxon>
        <taxon>Actinomycetes</taxon>
        <taxon>Pseudonocardiales</taxon>
        <taxon>Pseudonocardiaceae</taxon>
        <taxon>Haloechinothrix</taxon>
    </lineage>
</organism>
<dbReference type="GO" id="GO:0008171">
    <property type="term" value="F:O-methyltransferase activity"/>
    <property type="evidence" value="ECO:0007669"/>
    <property type="project" value="TreeGrafter"/>
</dbReference>
<reference evidence="2 3" key="1">
    <citation type="submission" date="2020-07" db="EMBL/GenBank/DDBJ databases">
        <title>Genome of Haloechinothrix sp.</title>
        <authorList>
            <person name="Tang S.-K."/>
            <person name="Yang L."/>
            <person name="Zhu W.-Y."/>
        </authorList>
    </citation>
    <scope>NUCLEOTIDE SEQUENCE [LARGE SCALE GENOMIC DNA]</scope>
    <source>
        <strain evidence="2 3">YIM 98757</strain>
    </source>
</reference>
<dbReference type="AlphaFoldDB" id="A0A838A9B5"/>
<accession>A0A838A9B5</accession>
<keyword evidence="2" id="KW-0489">Methyltransferase</keyword>
<dbReference type="SUPFAM" id="SSF53335">
    <property type="entry name" value="S-adenosyl-L-methionine-dependent methyltransferases"/>
    <property type="match status" value="1"/>
</dbReference>
<protein>
    <submittedName>
        <fullName evidence="2">FkbM family methyltransferase</fullName>
    </submittedName>
</protein>
<feature type="domain" description="Methyltransferase FkbM" evidence="1">
    <location>
        <begin position="42"/>
        <end position="212"/>
    </location>
</feature>
<keyword evidence="3" id="KW-1185">Reference proteome</keyword>
<dbReference type="PANTHER" id="PTHR36973:SF4">
    <property type="entry name" value="NODULATION PROTEIN"/>
    <property type="match status" value="1"/>
</dbReference>